<dbReference type="Pfam" id="PF12893">
    <property type="entry name" value="Lumazine_bd_2"/>
    <property type="match status" value="1"/>
</dbReference>
<gene>
    <name evidence="1" type="ORF">I4X03_020415</name>
</gene>
<accession>A0ABS7SUN6</accession>
<reference evidence="1 2" key="2">
    <citation type="submission" date="2021-08" db="EMBL/GenBank/DDBJ databases">
        <title>Massilia sp. R798.</title>
        <authorList>
            <person name="Baek J.H."/>
            <person name="Jung H.S."/>
            <person name="Kim K.R."/>
            <person name="Jeon C.O."/>
        </authorList>
    </citation>
    <scope>NUCLEOTIDE SEQUENCE [LARGE SCALE GENOMIC DNA]</scope>
    <source>
        <strain evidence="1 2">R798</strain>
    </source>
</reference>
<reference evidence="1 2" key="1">
    <citation type="submission" date="2021-01" db="EMBL/GenBank/DDBJ databases">
        <authorList>
            <person name="Ruan W."/>
            <person name="Khan S.A."/>
            <person name="Jeon C.O."/>
        </authorList>
    </citation>
    <scope>NUCLEOTIDE SEQUENCE [LARGE SCALE GENOMIC DNA]</scope>
    <source>
        <strain evidence="1 2">R798</strain>
    </source>
</reference>
<protein>
    <submittedName>
        <fullName evidence="1">Nuclear transport factor 2 family protein</fullName>
    </submittedName>
</protein>
<dbReference type="InterPro" id="IPR032710">
    <property type="entry name" value="NTF2-like_dom_sf"/>
</dbReference>
<proteinExistence type="predicted"/>
<dbReference type="Gene3D" id="3.10.450.50">
    <property type="match status" value="1"/>
</dbReference>
<evidence type="ECO:0000313" key="2">
    <source>
        <dbReference type="Proteomes" id="UP000809349"/>
    </source>
</evidence>
<dbReference type="SUPFAM" id="SSF54427">
    <property type="entry name" value="NTF2-like"/>
    <property type="match status" value="1"/>
</dbReference>
<comment type="caution">
    <text evidence="1">The sequence shown here is derived from an EMBL/GenBank/DDBJ whole genome shotgun (WGS) entry which is preliminary data.</text>
</comment>
<dbReference type="InterPro" id="IPR039437">
    <property type="entry name" value="FrzH/put_lumazine-bd"/>
</dbReference>
<evidence type="ECO:0000313" key="1">
    <source>
        <dbReference type="EMBL" id="MBZ2209639.1"/>
    </source>
</evidence>
<name>A0ABS7SUN6_9BURK</name>
<sequence>MDDHHAIRQVLSDYFSGLYTGDIDLLRSVFHPQAASFAEVDGQAYHQPVEAWFDKVAQRTAPAVLGEPCAMRVLSIDVLNAIAMAKVHVPARGFDYYNYLSLLHQGGRWRIVNKVFDELPPKPKPGQR</sequence>
<dbReference type="Proteomes" id="UP000809349">
    <property type="component" value="Unassembled WGS sequence"/>
</dbReference>
<organism evidence="1 2">
    <name type="scientific">Massilia soli</name>
    <dbReference type="NCBI Taxonomy" id="2792854"/>
    <lineage>
        <taxon>Bacteria</taxon>
        <taxon>Pseudomonadati</taxon>
        <taxon>Pseudomonadota</taxon>
        <taxon>Betaproteobacteria</taxon>
        <taxon>Burkholderiales</taxon>
        <taxon>Oxalobacteraceae</taxon>
        <taxon>Telluria group</taxon>
        <taxon>Massilia</taxon>
    </lineage>
</organism>
<keyword evidence="2" id="KW-1185">Reference proteome</keyword>
<dbReference type="EMBL" id="JAFBIL020000009">
    <property type="protein sequence ID" value="MBZ2209639.1"/>
    <property type="molecule type" value="Genomic_DNA"/>
</dbReference>